<dbReference type="Proteomes" id="UP000014500">
    <property type="component" value="Unassembled WGS sequence"/>
</dbReference>
<name>T1J3Z3_STRMM</name>
<organism evidence="1 2">
    <name type="scientific">Strigamia maritima</name>
    <name type="common">European centipede</name>
    <name type="synonym">Geophilus maritimus</name>
    <dbReference type="NCBI Taxonomy" id="126957"/>
    <lineage>
        <taxon>Eukaryota</taxon>
        <taxon>Metazoa</taxon>
        <taxon>Ecdysozoa</taxon>
        <taxon>Arthropoda</taxon>
        <taxon>Myriapoda</taxon>
        <taxon>Chilopoda</taxon>
        <taxon>Pleurostigmophora</taxon>
        <taxon>Geophilomorpha</taxon>
        <taxon>Linotaeniidae</taxon>
        <taxon>Strigamia</taxon>
    </lineage>
</organism>
<evidence type="ECO:0000313" key="1">
    <source>
        <dbReference type="EnsemblMetazoa" id="SMAR008319-PA"/>
    </source>
</evidence>
<dbReference type="EnsemblMetazoa" id="SMAR008319-RA">
    <property type="protein sequence ID" value="SMAR008319-PA"/>
    <property type="gene ID" value="SMAR008319"/>
</dbReference>
<reference evidence="2" key="1">
    <citation type="submission" date="2011-05" db="EMBL/GenBank/DDBJ databases">
        <authorList>
            <person name="Richards S.R."/>
            <person name="Qu J."/>
            <person name="Jiang H."/>
            <person name="Jhangiani S.N."/>
            <person name="Agravi P."/>
            <person name="Goodspeed R."/>
            <person name="Gross S."/>
            <person name="Mandapat C."/>
            <person name="Jackson L."/>
            <person name="Mathew T."/>
            <person name="Pu L."/>
            <person name="Thornton R."/>
            <person name="Saada N."/>
            <person name="Wilczek-Boney K.B."/>
            <person name="Lee S."/>
            <person name="Kovar C."/>
            <person name="Wu Y."/>
            <person name="Scherer S.E."/>
            <person name="Worley K.C."/>
            <person name="Muzny D.M."/>
            <person name="Gibbs R."/>
        </authorList>
    </citation>
    <scope>NUCLEOTIDE SEQUENCE</scope>
    <source>
        <strain evidence="2">Brora</strain>
    </source>
</reference>
<accession>T1J3Z3</accession>
<sequence>MPDPCDCSTATECKDCKDEGKCGTECKCSCDKSSACKCKAGTACVDDCSRYKENLKPKTKNYVPRDGGGGFKQRTYLHLHFTSVENFPLLTAACLHSRGKNEERRRKKNF</sequence>
<dbReference type="AlphaFoldDB" id="T1J3Z3"/>
<evidence type="ECO:0000313" key="2">
    <source>
        <dbReference type="Proteomes" id="UP000014500"/>
    </source>
</evidence>
<dbReference type="HOGENOM" id="CLU_2174105_0_0_1"/>
<keyword evidence="2" id="KW-1185">Reference proteome</keyword>
<proteinExistence type="predicted"/>
<dbReference type="EMBL" id="JH431832">
    <property type="status" value="NOT_ANNOTATED_CDS"/>
    <property type="molecule type" value="Genomic_DNA"/>
</dbReference>
<reference evidence="1" key="2">
    <citation type="submission" date="2015-02" db="UniProtKB">
        <authorList>
            <consortium name="EnsemblMetazoa"/>
        </authorList>
    </citation>
    <scope>IDENTIFICATION</scope>
</reference>
<protein>
    <submittedName>
        <fullName evidence="1">Uncharacterized protein</fullName>
    </submittedName>
</protein>